<dbReference type="AlphaFoldDB" id="A0A5C3Q1N5"/>
<feature type="region of interest" description="Disordered" evidence="1">
    <location>
        <begin position="186"/>
        <end position="243"/>
    </location>
</feature>
<reference evidence="2 3" key="1">
    <citation type="journal article" date="2019" name="Nat. Ecol. Evol.">
        <title>Megaphylogeny resolves global patterns of mushroom evolution.</title>
        <authorList>
            <person name="Varga T."/>
            <person name="Krizsan K."/>
            <person name="Foldi C."/>
            <person name="Dima B."/>
            <person name="Sanchez-Garcia M."/>
            <person name="Sanchez-Ramirez S."/>
            <person name="Szollosi G.J."/>
            <person name="Szarkandi J.G."/>
            <person name="Papp V."/>
            <person name="Albert L."/>
            <person name="Andreopoulos W."/>
            <person name="Angelini C."/>
            <person name="Antonin V."/>
            <person name="Barry K.W."/>
            <person name="Bougher N.L."/>
            <person name="Buchanan P."/>
            <person name="Buyck B."/>
            <person name="Bense V."/>
            <person name="Catcheside P."/>
            <person name="Chovatia M."/>
            <person name="Cooper J."/>
            <person name="Damon W."/>
            <person name="Desjardin D."/>
            <person name="Finy P."/>
            <person name="Geml J."/>
            <person name="Haridas S."/>
            <person name="Hughes K."/>
            <person name="Justo A."/>
            <person name="Karasinski D."/>
            <person name="Kautmanova I."/>
            <person name="Kiss B."/>
            <person name="Kocsube S."/>
            <person name="Kotiranta H."/>
            <person name="LaButti K.M."/>
            <person name="Lechner B.E."/>
            <person name="Liimatainen K."/>
            <person name="Lipzen A."/>
            <person name="Lukacs Z."/>
            <person name="Mihaltcheva S."/>
            <person name="Morgado L.N."/>
            <person name="Niskanen T."/>
            <person name="Noordeloos M.E."/>
            <person name="Ohm R.A."/>
            <person name="Ortiz-Santana B."/>
            <person name="Ovrebo C."/>
            <person name="Racz N."/>
            <person name="Riley R."/>
            <person name="Savchenko A."/>
            <person name="Shiryaev A."/>
            <person name="Soop K."/>
            <person name="Spirin V."/>
            <person name="Szebenyi C."/>
            <person name="Tomsovsky M."/>
            <person name="Tulloss R.E."/>
            <person name="Uehling J."/>
            <person name="Grigoriev I.V."/>
            <person name="Vagvolgyi C."/>
            <person name="Papp T."/>
            <person name="Martin F.M."/>
            <person name="Miettinen O."/>
            <person name="Hibbett D.S."/>
            <person name="Nagy L.G."/>
        </authorList>
    </citation>
    <scope>NUCLEOTIDE SEQUENCE [LARGE SCALE GENOMIC DNA]</scope>
    <source>
        <strain evidence="2 3">CBS 309.79</strain>
    </source>
</reference>
<accession>A0A5C3Q1N5</accession>
<protein>
    <submittedName>
        <fullName evidence="2">Uncharacterized protein</fullName>
    </submittedName>
</protein>
<evidence type="ECO:0000313" key="3">
    <source>
        <dbReference type="Proteomes" id="UP000305067"/>
    </source>
</evidence>
<evidence type="ECO:0000313" key="2">
    <source>
        <dbReference type="EMBL" id="TFK95466.1"/>
    </source>
</evidence>
<name>A0A5C3Q1N5_9AGAR</name>
<organism evidence="2 3">
    <name type="scientific">Pterulicium gracile</name>
    <dbReference type="NCBI Taxonomy" id="1884261"/>
    <lineage>
        <taxon>Eukaryota</taxon>
        <taxon>Fungi</taxon>
        <taxon>Dikarya</taxon>
        <taxon>Basidiomycota</taxon>
        <taxon>Agaricomycotina</taxon>
        <taxon>Agaricomycetes</taxon>
        <taxon>Agaricomycetidae</taxon>
        <taxon>Agaricales</taxon>
        <taxon>Pleurotineae</taxon>
        <taxon>Pterulaceae</taxon>
        <taxon>Pterulicium</taxon>
    </lineage>
</organism>
<dbReference type="Proteomes" id="UP000305067">
    <property type="component" value="Unassembled WGS sequence"/>
</dbReference>
<evidence type="ECO:0000256" key="1">
    <source>
        <dbReference type="SAM" id="MobiDB-lite"/>
    </source>
</evidence>
<gene>
    <name evidence="2" type="ORF">BDV98DRAFT_659743</name>
</gene>
<keyword evidence="3" id="KW-1185">Reference proteome</keyword>
<dbReference type="EMBL" id="ML178884">
    <property type="protein sequence ID" value="TFK95466.1"/>
    <property type="molecule type" value="Genomic_DNA"/>
</dbReference>
<feature type="compositionally biased region" description="Basic and acidic residues" evidence="1">
    <location>
        <begin position="216"/>
        <end position="243"/>
    </location>
</feature>
<proteinExistence type="predicted"/>
<sequence length="315" mass="35898">MERLLKLLRRAARSAQLLALYERVMRFSMRRCGHKSPDTGVPEMKESPSYRHTLQPAQELRQESRFKSLNLYLSPSPLFVVVELLYLRTRRLRAACILLMNTSAPMVNPEAFGFMGQEFQYIGYEHGGLQYPQHYGFHPQQPLRGLPQWNDHRQSSHPASLFYNPSFQGFGAPHVNTASQPNVRGLTPASASSSNFTGAPEPEVQHIDSEIPASQVREERPCRKRTESENRGGDDRIRRQRELTIERDTREEVRVKMRSCSKAIRGLQPRTSQGIGRMWSKKGLGSPPHHSKLYAEQVYDACTSLRIPASPSITT</sequence>